<accession>A0A9P9DKP9</accession>
<reference evidence="2" key="1">
    <citation type="journal article" date="2021" name="Nat. Commun.">
        <title>Genetic determinants of endophytism in the Arabidopsis root mycobiome.</title>
        <authorList>
            <person name="Mesny F."/>
            <person name="Miyauchi S."/>
            <person name="Thiergart T."/>
            <person name="Pickel B."/>
            <person name="Atanasova L."/>
            <person name="Karlsson M."/>
            <person name="Huettel B."/>
            <person name="Barry K.W."/>
            <person name="Haridas S."/>
            <person name="Chen C."/>
            <person name="Bauer D."/>
            <person name="Andreopoulos W."/>
            <person name="Pangilinan J."/>
            <person name="LaButti K."/>
            <person name="Riley R."/>
            <person name="Lipzen A."/>
            <person name="Clum A."/>
            <person name="Drula E."/>
            <person name="Henrissat B."/>
            <person name="Kohler A."/>
            <person name="Grigoriev I.V."/>
            <person name="Martin F.M."/>
            <person name="Hacquard S."/>
        </authorList>
    </citation>
    <scope>NUCLEOTIDE SEQUENCE</scope>
    <source>
        <strain evidence="2">MPI-CAGE-CH-0243</strain>
    </source>
</reference>
<organism evidence="2 3">
    <name type="scientific">Dendryphion nanum</name>
    <dbReference type="NCBI Taxonomy" id="256645"/>
    <lineage>
        <taxon>Eukaryota</taxon>
        <taxon>Fungi</taxon>
        <taxon>Dikarya</taxon>
        <taxon>Ascomycota</taxon>
        <taxon>Pezizomycotina</taxon>
        <taxon>Dothideomycetes</taxon>
        <taxon>Pleosporomycetidae</taxon>
        <taxon>Pleosporales</taxon>
        <taxon>Torulaceae</taxon>
        <taxon>Dendryphion</taxon>
    </lineage>
</organism>
<dbReference type="OrthoDB" id="3685058at2759"/>
<evidence type="ECO:0000313" key="2">
    <source>
        <dbReference type="EMBL" id="KAH7121255.1"/>
    </source>
</evidence>
<sequence>MPSTDFEATYSEDSLESTRARILANARAIYGATRHLDVISFASTTSRKIGAAIVEHNLAGRSFIHCSSAKEDSRLGAYEHLLVITEDLLQRLLDLEGITSSGWLPVTPQSQHAATFQASLAGSVQPSVTGSVPASRRSSVQPPEYVGGDPYQSQNLQVMYRPPQLVRTNSDSHSHASPSKTLQVLPRVSSDLVAPRPMQVGQFHGYQHGRDQWQLGSEG</sequence>
<proteinExistence type="predicted"/>
<evidence type="ECO:0000313" key="3">
    <source>
        <dbReference type="Proteomes" id="UP000700596"/>
    </source>
</evidence>
<name>A0A9P9DKP9_9PLEO</name>
<protein>
    <submittedName>
        <fullName evidence="2">Uncharacterized protein</fullName>
    </submittedName>
</protein>
<gene>
    <name evidence="2" type="ORF">B0J11DRAFT_590234</name>
</gene>
<evidence type="ECO:0000256" key="1">
    <source>
        <dbReference type="SAM" id="MobiDB-lite"/>
    </source>
</evidence>
<dbReference type="EMBL" id="JAGMWT010000010">
    <property type="protein sequence ID" value="KAH7121255.1"/>
    <property type="molecule type" value="Genomic_DNA"/>
</dbReference>
<feature type="region of interest" description="Disordered" evidence="1">
    <location>
        <begin position="127"/>
        <end position="153"/>
    </location>
</feature>
<dbReference type="Proteomes" id="UP000700596">
    <property type="component" value="Unassembled WGS sequence"/>
</dbReference>
<feature type="compositionally biased region" description="Polar residues" evidence="1">
    <location>
        <begin position="127"/>
        <end position="141"/>
    </location>
</feature>
<keyword evidence="3" id="KW-1185">Reference proteome</keyword>
<comment type="caution">
    <text evidence="2">The sequence shown here is derived from an EMBL/GenBank/DDBJ whole genome shotgun (WGS) entry which is preliminary data.</text>
</comment>
<dbReference type="AlphaFoldDB" id="A0A9P9DKP9"/>